<dbReference type="Pfam" id="PF03372">
    <property type="entry name" value="Exo_endo_phos"/>
    <property type="match status" value="1"/>
</dbReference>
<feature type="site" description="Transition state stabilizer" evidence="7">
    <location>
        <position position="172"/>
    </location>
</feature>
<feature type="binding site" evidence="6">
    <location>
        <position position="275"/>
    </location>
    <ligand>
        <name>Mg(2+)</name>
        <dbReference type="ChEBI" id="CHEBI:18420"/>
        <label>1</label>
    </ligand>
</feature>
<dbReference type="PANTHER" id="PTHR43250:SF2">
    <property type="entry name" value="EXODEOXYRIBONUCLEASE III"/>
    <property type="match status" value="1"/>
</dbReference>
<sequence>MHSNAADPKADNTLRVATVNINGIRAAHKRDMATWFAGRNIDIITLQEVRAPGDILAKLLGEIVGDEWETLYIHADEAQAKGRAGVAIASRYKPLETRTGLADGINDSGRWVEADFTTPDGSKLSVASAYVHSGEVDTPKQDDKYEFLDAMVDYLPAMQDRNPHSVITGDLNVGHTELDIKNWKGNVKNSGFLPAERAYFDKFFSGDDLNWVDVGRTVAGNVPGPYTWWSYRGKAFDNDAGWRIDYHMATPPLADKVTKAVVDRAPSYDRRFSDHSPVVVDYQF</sequence>
<feature type="active site" evidence="5">
    <location>
        <position position="130"/>
    </location>
</feature>
<feature type="site" description="Important for catalytic activity" evidence="7">
    <location>
        <position position="245"/>
    </location>
</feature>
<evidence type="ECO:0000256" key="4">
    <source>
        <dbReference type="ARBA" id="ARBA00022842"/>
    </source>
</evidence>
<name>A0A1B7LY07_9MICC</name>
<dbReference type="NCBIfam" id="TIGR00633">
    <property type="entry name" value="xth"/>
    <property type="match status" value="1"/>
</dbReference>
<dbReference type="STRING" id="1837282.A6F49_12365"/>
<evidence type="ECO:0000256" key="7">
    <source>
        <dbReference type="PIRSR" id="PIRSR604808-3"/>
    </source>
</evidence>
<dbReference type="InterPro" id="IPR036691">
    <property type="entry name" value="Endo/exonu/phosph_ase_sf"/>
</dbReference>
<dbReference type="InterPro" id="IPR037493">
    <property type="entry name" value="ExoIII-like"/>
</dbReference>
<feature type="binding site" evidence="6">
    <location>
        <position position="20"/>
    </location>
    <ligand>
        <name>Mg(2+)</name>
        <dbReference type="ChEBI" id="CHEBI:18420"/>
        <label>1</label>
    </ligand>
</feature>
<feature type="domain" description="Endonuclease/exonuclease/phosphatase" evidence="8">
    <location>
        <begin position="17"/>
        <end position="275"/>
    </location>
</feature>
<dbReference type="GO" id="GO:0008311">
    <property type="term" value="F:double-stranded DNA 3'-5' DNA exonuclease activity"/>
    <property type="evidence" value="ECO:0007669"/>
    <property type="project" value="InterPro"/>
</dbReference>
<feature type="binding site" evidence="6">
    <location>
        <position position="48"/>
    </location>
    <ligand>
        <name>Mg(2+)</name>
        <dbReference type="ChEBI" id="CHEBI:18420"/>
        <label>1</label>
    </ligand>
</feature>
<feature type="active site" description="Proton donor/acceptor" evidence="5">
    <location>
        <position position="170"/>
    </location>
</feature>
<dbReference type="AlphaFoldDB" id="A0A1B7LY07"/>
<evidence type="ECO:0000256" key="3">
    <source>
        <dbReference type="ARBA" id="ARBA00022801"/>
    </source>
</evidence>
<evidence type="ECO:0000256" key="1">
    <source>
        <dbReference type="ARBA" id="ARBA00007092"/>
    </source>
</evidence>
<keyword evidence="6" id="KW-0464">Manganese</keyword>
<protein>
    <submittedName>
        <fullName evidence="9">Exodeoxyribonuclease III</fullName>
    </submittedName>
</protein>
<dbReference type="Gene3D" id="3.60.10.10">
    <property type="entry name" value="Endonuclease/exonuclease/phosphatase"/>
    <property type="match status" value="1"/>
</dbReference>
<keyword evidence="2 6" id="KW-0479">Metal-binding</keyword>
<organism evidence="9 10">
    <name type="scientific">Enteractinococcus helveticum</name>
    <dbReference type="NCBI Taxonomy" id="1837282"/>
    <lineage>
        <taxon>Bacteria</taxon>
        <taxon>Bacillati</taxon>
        <taxon>Actinomycetota</taxon>
        <taxon>Actinomycetes</taxon>
        <taxon>Micrococcales</taxon>
        <taxon>Micrococcaceae</taxon>
    </lineage>
</organism>
<dbReference type="Proteomes" id="UP000078292">
    <property type="component" value="Unassembled WGS sequence"/>
</dbReference>
<comment type="caution">
    <text evidence="9">The sequence shown here is derived from an EMBL/GenBank/DDBJ whole genome shotgun (WGS) entry which is preliminary data.</text>
</comment>
<dbReference type="InterPro" id="IPR004808">
    <property type="entry name" value="AP_endonuc_1"/>
</dbReference>
<dbReference type="OrthoDB" id="9803914at2"/>
<dbReference type="RefSeq" id="WP_043057474.1">
    <property type="nucleotide sequence ID" value="NZ_LXEY01000020.1"/>
</dbReference>
<dbReference type="SUPFAM" id="SSF56219">
    <property type="entry name" value="DNase I-like"/>
    <property type="match status" value="1"/>
</dbReference>
<feature type="active site" description="Proton acceptor" evidence="5">
    <location>
        <position position="275"/>
    </location>
</feature>
<evidence type="ECO:0000313" key="10">
    <source>
        <dbReference type="Proteomes" id="UP000078292"/>
    </source>
</evidence>
<dbReference type="GO" id="GO:0006281">
    <property type="term" value="P:DNA repair"/>
    <property type="evidence" value="ECO:0007669"/>
    <property type="project" value="InterPro"/>
</dbReference>
<proteinExistence type="inferred from homology"/>
<evidence type="ECO:0000256" key="2">
    <source>
        <dbReference type="ARBA" id="ARBA00022723"/>
    </source>
</evidence>
<dbReference type="CDD" id="cd10281">
    <property type="entry name" value="Nape_like_AP-endo"/>
    <property type="match status" value="1"/>
</dbReference>
<keyword evidence="10" id="KW-1185">Reference proteome</keyword>
<feature type="site" description="Interaction with DNA substrate" evidence="7">
    <location>
        <position position="275"/>
    </location>
</feature>
<accession>A0A1B7LY07</accession>
<dbReference type="PANTHER" id="PTHR43250">
    <property type="entry name" value="EXODEOXYRIBONUCLEASE III"/>
    <property type="match status" value="1"/>
</dbReference>
<feature type="binding site" evidence="6">
    <location>
        <position position="274"/>
    </location>
    <ligand>
        <name>Mg(2+)</name>
        <dbReference type="ChEBI" id="CHEBI:18420"/>
        <label>1</label>
    </ligand>
</feature>
<feature type="binding site" evidence="6">
    <location>
        <position position="170"/>
    </location>
    <ligand>
        <name>Mg(2+)</name>
        <dbReference type="ChEBI" id="CHEBI:18420"/>
        <label>1</label>
    </ligand>
</feature>
<reference evidence="9 10" key="1">
    <citation type="submission" date="2016-04" db="EMBL/GenBank/DDBJ databases">
        <title>First whole genome shotgun sequence of the bacterium Enteractinococcus sp. strain UASWS1574.</title>
        <authorList>
            <person name="Crovadore J."/>
            <person name="Chablais R."/>
            <person name="Lefort F."/>
        </authorList>
    </citation>
    <scope>NUCLEOTIDE SEQUENCE [LARGE SCALE GENOMIC DNA]</scope>
    <source>
        <strain evidence="9 10">UASWS1574</strain>
    </source>
</reference>
<gene>
    <name evidence="9" type="ORF">A6F49_12365</name>
</gene>
<feature type="binding site" evidence="6">
    <location>
        <position position="172"/>
    </location>
    <ligand>
        <name>Mg(2+)</name>
        <dbReference type="ChEBI" id="CHEBI:18420"/>
        <label>1</label>
    </ligand>
</feature>
<evidence type="ECO:0000256" key="5">
    <source>
        <dbReference type="PIRSR" id="PIRSR604808-1"/>
    </source>
</evidence>
<keyword evidence="3" id="KW-0378">Hydrolase</keyword>
<evidence type="ECO:0000313" key="9">
    <source>
        <dbReference type="EMBL" id="OAV60179.1"/>
    </source>
</evidence>
<comment type="similarity">
    <text evidence="1">Belongs to the DNA repair enzymes AP/ExoA family.</text>
</comment>
<comment type="cofactor">
    <cofactor evidence="6">
        <name>Mg(2+)</name>
        <dbReference type="ChEBI" id="CHEBI:18420"/>
    </cofactor>
    <cofactor evidence="6">
        <name>Mn(2+)</name>
        <dbReference type="ChEBI" id="CHEBI:29035"/>
    </cofactor>
    <text evidence="6">Probably binds two magnesium or manganese ions per subunit.</text>
</comment>
<dbReference type="EMBL" id="LXEY01000020">
    <property type="protein sequence ID" value="OAV60179.1"/>
    <property type="molecule type" value="Genomic_DNA"/>
</dbReference>
<evidence type="ECO:0000259" key="8">
    <source>
        <dbReference type="Pfam" id="PF03372"/>
    </source>
</evidence>
<dbReference type="GO" id="GO:0046872">
    <property type="term" value="F:metal ion binding"/>
    <property type="evidence" value="ECO:0007669"/>
    <property type="project" value="UniProtKB-KW"/>
</dbReference>
<dbReference type="PROSITE" id="PS51435">
    <property type="entry name" value="AP_NUCLEASE_F1_4"/>
    <property type="match status" value="1"/>
</dbReference>
<keyword evidence="4 6" id="KW-0460">Magnesium</keyword>
<evidence type="ECO:0000256" key="6">
    <source>
        <dbReference type="PIRSR" id="PIRSR604808-2"/>
    </source>
</evidence>
<dbReference type="InterPro" id="IPR005135">
    <property type="entry name" value="Endo/exonuclease/phosphatase"/>
</dbReference>